<name>A0A1F6C444_9BACT</name>
<accession>A0A1F6C444</accession>
<feature type="transmembrane region" description="Helical" evidence="1">
    <location>
        <begin position="117"/>
        <end position="135"/>
    </location>
</feature>
<dbReference type="AlphaFoldDB" id="A0A1F6C444"/>
<keyword evidence="1" id="KW-0812">Transmembrane</keyword>
<evidence type="ECO:0000313" key="2">
    <source>
        <dbReference type="EMBL" id="OGG43848.1"/>
    </source>
</evidence>
<reference evidence="2 3" key="1">
    <citation type="journal article" date="2016" name="Nat. Commun.">
        <title>Thousands of microbial genomes shed light on interconnected biogeochemical processes in an aquifer system.</title>
        <authorList>
            <person name="Anantharaman K."/>
            <person name="Brown C.T."/>
            <person name="Hug L.A."/>
            <person name="Sharon I."/>
            <person name="Castelle C.J."/>
            <person name="Probst A.J."/>
            <person name="Thomas B.C."/>
            <person name="Singh A."/>
            <person name="Wilkins M.J."/>
            <person name="Karaoz U."/>
            <person name="Brodie E.L."/>
            <person name="Williams K.H."/>
            <person name="Hubbard S.S."/>
            <person name="Banfield J.F."/>
        </authorList>
    </citation>
    <scope>NUCLEOTIDE SEQUENCE [LARGE SCALE GENOMIC DNA]</scope>
</reference>
<evidence type="ECO:0000256" key="1">
    <source>
        <dbReference type="SAM" id="Phobius"/>
    </source>
</evidence>
<organism evidence="2 3">
    <name type="scientific">Candidatus Jorgensenbacteria bacterium RIFCSPLOWO2_12_FULL_42_11</name>
    <dbReference type="NCBI Taxonomy" id="1798473"/>
    <lineage>
        <taxon>Bacteria</taxon>
        <taxon>Candidatus Joergenseniibacteriota</taxon>
    </lineage>
</organism>
<keyword evidence="1" id="KW-0472">Membrane</keyword>
<dbReference type="STRING" id="1798473.A3G50_03040"/>
<protein>
    <submittedName>
        <fullName evidence="2">Uncharacterized protein</fullName>
    </submittedName>
</protein>
<dbReference type="Proteomes" id="UP000176633">
    <property type="component" value="Unassembled WGS sequence"/>
</dbReference>
<evidence type="ECO:0000313" key="3">
    <source>
        <dbReference type="Proteomes" id="UP000176633"/>
    </source>
</evidence>
<proteinExistence type="predicted"/>
<gene>
    <name evidence="2" type="ORF">A3G50_03040</name>
</gene>
<dbReference type="EMBL" id="MFKM01000004">
    <property type="protein sequence ID" value="OGG43848.1"/>
    <property type="molecule type" value="Genomic_DNA"/>
</dbReference>
<keyword evidence="1" id="KW-1133">Transmembrane helix</keyword>
<feature type="transmembrane region" description="Helical" evidence="1">
    <location>
        <begin position="77"/>
        <end position="97"/>
    </location>
</feature>
<feature type="transmembrane region" description="Helical" evidence="1">
    <location>
        <begin position="7"/>
        <end position="23"/>
    </location>
</feature>
<sequence>MKKLNTRYFFLFIIISFALQIVWENLQAPLYAGFVSFSGHFPMCFWAAIGDVIISVGVLLFVILLKQASPMKFNKNDFIALAIIGFVIAVAIEQNALLAGKWGYNSAMPLAPYFRVGLAPVSQMTLLLPLSFYLAQKLAGLKKSKQ</sequence>
<comment type="caution">
    <text evidence="2">The sequence shown here is derived from an EMBL/GenBank/DDBJ whole genome shotgun (WGS) entry which is preliminary data.</text>
</comment>
<feature type="transmembrane region" description="Helical" evidence="1">
    <location>
        <begin position="43"/>
        <end position="65"/>
    </location>
</feature>